<organism evidence="6 7">
    <name type="scientific">Chitinophaga horti</name>
    <dbReference type="NCBI Taxonomy" id="2920382"/>
    <lineage>
        <taxon>Bacteria</taxon>
        <taxon>Pseudomonadati</taxon>
        <taxon>Bacteroidota</taxon>
        <taxon>Chitinophagia</taxon>
        <taxon>Chitinophagales</taxon>
        <taxon>Chitinophagaceae</taxon>
        <taxon>Chitinophaga</taxon>
    </lineage>
</organism>
<evidence type="ECO:0000256" key="5">
    <source>
        <dbReference type="SAM" id="Phobius"/>
    </source>
</evidence>
<gene>
    <name evidence="6" type="ORF">MKQ68_08275</name>
</gene>
<evidence type="ECO:0000256" key="2">
    <source>
        <dbReference type="ARBA" id="ARBA00022692"/>
    </source>
</evidence>
<evidence type="ECO:0000256" key="3">
    <source>
        <dbReference type="ARBA" id="ARBA00022989"/>
    </source>
</evidence>
<keyword evidence="7" id="KW-1185">Reference proteome</keyword>
<name>A0ABY6J5X9_9BACT</name>
<feature type="transmembrane region" description="Helical" evidence="5">
    <location>
        <begin position="134"/>
        <end position="154"/>
    </location>
</feature>
<proteinExistence type="predicted"/>
<dbReference type="Proteomes" id="UP001162741">
    <property type="component" value="Chromosome"/>
</dbReference>
<dbReference type="EMBL" id="CP107006">
    <property type="protein sequence ID" value="UYQ95090.1"/>
    <property type="molecule type" value="Genomic_DNA"/>
</dbReference>
<dbReference type="Pfam" id="PF01988">
    <property type="entry name" value="VIT1"/>
    <property type="match status" value="1"/>
</dbReference>
<feature type="transmembrane region" description="Helical" evidence="5">
    <location>
        <begin position="46"/>
        <end position="67"/>
    </location>
</feature>
<evidence type="ECO:0000256" key="4">
    <source>
        <dbReference type="ARBA" id="ARBA00023136"/>
    </source>
</evidence>
<feature type="transmembrane region" description="Helical" evidence="5">
    <location>
        <begin position="160"/>
        <end position="179"/>
    </location>
</feature>
<evidence type="ECO:0000256" key="1">
    <source>
        <dbReference type="ARBA" id="ARBA00004127"/>
    </source>
</evidence>
<evidence type="ECO:0000313" key="6">
    <source>
        <dbReference type="EMBL" id="UYQ95090.1"/>
    </source>
</evidence>
<keyword evidence="4 5" id="KW-0472">Membrane</keyword>
<dbReference type="RefSeq" id="WP_244837883.1">
    <property type="nucleotide sequence ID" value="NZ_CP107006.1"/>
</dbReference>
<accession>A0ABY6J5X9</accession>
<reference evidence="6" key="1">
    <citation type="submission" date="2022-10" db="EMBL/GenBank/DDBJ databases">
        <title>Chitinophaga sp. nov., isolated from soil.</title>
        <authorList>
            <person name="Jeon C.O."/>
        </authorList>
    </citation>
    <scope>NUCLEOTIDE SEQUENCE</scope>
    <source>
        <strain evidence="6">R8</strain>
    </source>
</reference>
<comment type="subcellular location">
    <subcellularLocation>
        <location evidence="1">Endomembrane system</location>
        <topology evidence="1">Multi-pass membrane protein</topology>
    </subcellularLocation>
</comment>
<sequence length="216" mass="24386">MTKQEKAIRSTGWRTDFLLGFPDGLLVILFSSQLLWDKGLNVQDFYYIHFIIIAAVTALLVVTTFFANRGNADHDGGTMTPEEKQKLKKLDIADHVIDHIGTEMEEDQKKWEDMLVKEQVQEVHYHPPSAFRSAVLTGFFFIVGAFLPLLPFFINENFEAASRAGLMTGLLAMLVFAYVKSRMTKQRPIPMAIRQMLIGGAVVLGVYIISLAWNMA</sequence>
<keyword evidence="3 5" id="KW-1133">Transmembrane helix</keyword>
<feature type="transmembrane region" description="Helical" evidence="5">
    <location>
        <begin position="191"/>
        <end position="213"/>
    </location>
</feature>
<keyword evidence="2 5" id="KW-0812">Transmembrane</keyword>
<dbReference type="InterPro" id="IPR008217">
    <property type="entry name" value="Ccc1_fam"/>
</dbReference>
<feature type="transmembrane region" description="Helical" evidence="5">
    <location>
        <begin position="12"/>
        <end position="34"/>
    </location>
</feature>
<evidence type="ECO:0000313" key="7">
    <source>
        <dbReference type="Proteomes" id="UP001162741"/>
    </source>
</evidence>
<protein>
    <submittedName>
        <fullName evidence="6">VIT1/CCC1 transporter family protein</fullName>
    </submittedName>
</protein>